<evidence type="ECO:0000256" key="1">
    <source>
        <dbReference type="SAM" id="SignalP"/>
    </source>
</evidence>
<evidence type="ECO:0000313" key="3">
    <source>
        <dbReference type="Proteomes" id="UP000026960"/>
    </source>
</evidence>
<dbReference type="Proteomes" id="UP000026960">
    <property type="component" value="Chromosome 7"/>
</dbReference>
<feature type="signal peptide" evidence="1">
    <location>
        <begin position="1"/>
        <end position="25"/>
    </location>
</feature>
<dbReference type="AlphaFoldDB" id="A0A0D3GUW6"/>
<reference evidence="2" key="1">
    <citation type="journal article" date="2009" name="Rice">
        <title>De Novo Next Generation Sequencing of Plant Genomes.</title>
        <authorList>
            <person name="Rounsley S."/>
            <person name="Marri P.R."/>
            <person name="Yu Y."/>
            <person name="He R."/>
            <person name="Sisneros N."/>
            <person name="Goicoechea J.L."/>
            <person name="Lee S.J."/>
            <person name="Angelova A."/>
            <person name="Kudrna D."/>
            <person name="Luo M."/>
            <person name="Affourtit J."/>
            <person name="Desany B."/>
            <person name="Knight J."/>
            <person name="Niazi F."/>
            <person name="Egholm M."/>
            <person name="Wing R.A."/>
        </authorList>
    </citation>
    <scope>NUCLEOTIDE SEQUENCE [LARGE SCALE GENOMIC DNA]</scope>
    <source>
        <strain evidence="2">cv. IRGC 105608</strain>
    </source>
</reference>
<name>A0A0D3GUW6_9ORYZ</name>
<reference evidence="2" key="2">
    <citation type="submission" date="2015-03" db="UniProtKB">
        <authorList>
            <consortium name="EnsemblPlants"/>
        </authorList>
    </citation>
    <scope>IDENTIFICATION</scope>
</reference>
<dbReference type="Gramene" id="OBART07G26140.1">
    <property type="protein sequence ID" value="OBART07G26140.1"/>
    <property type="gene ID" value="OBART07G26140"/>
</dbReference>
<feature type="chain" id="PRO_5002262928" evidence="1">
    <location>
        <begin position="26"/>
        <end position="174"/>
    </location>
</feature>
<dbReference type="EnsemblPlants" id="OBART07G26140.1">
    <property type="protein sequence ID" value="OBART07G26140.1"/>
    <property type="gene ID" value="OBART07G26140"/>
</dbReference>
<protein>
    <submittedName>
        <fullName evidence="2">Uncharacterized protein</fullName>
    </submittedName>
</protein>
<keyword evidence="1" id="KW-0732">Signal</keyword>
<accession>A0A0D3GUW6</accession>
<evidence type="ECO:0000313" key="2">
    <source>
        <dbReference type="EnsemblPlants" id="OBART07G26140.1"/>
    </source>
</evidence>
<sequence>MAVMKSQLVLATLFLAGLVARGAEASIAGVVYCSLQCLTLPNLLPKATVRLQINSYEIPTAGNQGFIRRNSKGQFVVLLNVTSSEMMGSLMSGSGRVAVIAPPPPAGRPWWRRLSLTAQEYSVPPLQTIHCVKFSTSCNLRVLRELADDIVPTGVSYGGDTVDAYVAFDVGPFS</sequence>
<keyword evidence="3" id="KW-1185">Reference proteome</keyword>
<dbReference type="HOGENOM" id="CLU_120196_0_0_1"/>
<proteinExistence type="predicted"/>
<dbReference type="PaxDb" id="65489-OBART07G26140.1"/>
<organism evidence="2">
    <name type="scientific">Oryza barthii</name>
    <dbReference type="NCBI Taxonomy" id="65489"/>
    <lineage>
        <taxon>Eukaryota</taxon>
        <taxon>Viridiplantae</taxon>
        <taxon>Streptophyta</taxon>
        <taxon>Embryophyta</taxon>
        <taxon>Tracheophyta</taxon>
        <taxon>Spermatophyta</taxon>
        <taxon>Magnoliopsida</taxon>
        <taxon>Liliopsida</taxon>
        <taxon>Poales</taxon>
        <taxon>Poaceae</taxon>
        <taxon>BOP clade</taxon>
        <taxon>Oryzoideae</taxon>
        <taxon>Oryzeae</taxon>
        <taxon>Oryzinae</taxon>
        <taxon>Oryza</taxon>
    </lineage>
</organism>